<keyword evidence="3" id="KW-1185">Reference proteome</keyword>
<dbReference type="Gene3D" id="2.60.200.30">
    <property type="entry name" value="Probable inorganic polyphosphate/atp-NAD kinase, domain 2"/>
    <property type="match status" value="1"/>
</dbReference>
<dbReference type="Gramene" id="OPUNC11G08890.5">
    <property type="protein sequence ID" value="OPUNC11G08890.5"/>
    <property type="gene ID" value="OPUNC11G08890"/>
</dbReference>
<dbReference type="GO" id="GO:0019674">
    <property type="term" value="P:NAD+ metabolic process"/>
    <property type="evidence" value="ECO:0007669"/>
    <property type="project" value="InterPro"/>
</dbReference>
<reference evidence="2" key="1">
    <citation type="submission" date="2015-04" db="UniProtKB">
        <authorList>
            <consortium name="EnsemblPlants"/>
        </authorList>
    </citation>
    <scope>IDENTIFICATION</scope>
</reference>
<organism evidence="2">
    <name type="scientific">Oryza punctata</name>
    <name type="common">Red rice</name>
    <dbReference type="NCBI Taxonomy" id="4537"/>
    <lineage>
        <taxon>Eukaryota</taxon>
        <taxon>Viridiplantae</taxon>
        <taxon>Streptophyta</taxon>
        <taxon>Embryophyta</taxon>
        <taxon>Tracheophyta</taxon>
        <taxon>Spermatophyta</taxon>
        <taxon>Magnoliopsida</taxon>
        <taxon>Liliopsida</taxon>
        <taxon>Poales</taxon>
        <taxon>Poaceae</taxon>
        <taxon>BOP clade</taxon>
        <taxon>Oryzoideae</taxon>
        <taxon>Oryzeae</taxon>
        <taxon>Oryzinae</taxon>
        <taxon>Oryza</taxon>
    </lineage>
</organism>
<protein>
    <submittedName>
        <fullName evidence="2">Uncharacterized protein</fullName>
    </submittedName>
</protein>
<dbReference type="Gramene" id="OPUNC11G08890.4">
    <property type="protein sequence ID" value="OPUNC11G08890.4"/>
    <property type="gene ID" value="OPUNC11G08890"/>
</dbReference>
<dbReference type="EnsemblPlants" id="OPUNC11G08890.3">
    <property type="protein sequence ID" value="OPUNC11G08890.3"/>
    <property type="gene ID" value="OPUNC11G08890"/>
</dbReference>
<feature type="region of interest" description="Disordered" evidence="1">
    <location>
        <begin position="1"/>
        <end position="28"/>
    </location>
</feature>
<dbReference type="EnsemblPlants" id="OPUNC11G08890.4">
    <property type="protein sequence ID" value="OPUNC11G08890.4"/>
    <property type="gene ID" value="OPUNC11G08890"/>
</dbReference>
<dbReference type="InterPro" id="IPR016064">
    <property type="entry name" value="NAD/diacylglycerol_kinase_sf"/>
</dbReference>
<dbReference type="AlphaFoldDB" id="A0A0E0MEM2"/>
<evidence type="ECO:0000313" key="3">
    <source>
        <dbReference type="Proteomes" id="UP000026962"/>
    </source>
</evidence>
<dbReference type="PANTHER" id="PTHR20275">
    <property type="entry name" value="NAD KINASE"/>
    <property type="match status" value="1"/>
</dbReference>
<evidence type="ECO:0000313" key="2">
    <source>
        <dbReference type="EnsemblPlants" id="OPUNC11G08890.5"/>
    </source>
</evidence>
<reference evidence="2" key="2">
    <citation type="submission" date="2018-05" db="EMBL/GenBank/DDBJ databases">
        <title>OpunRS2 (Oryza punctata Reference Sequence Version 2).</title>
        <authorList>
            <person name="Zhang J."/>
            <person name="Kudrna D."/>
            <person name="Lee S."/>
            <person name="Talag J."/>
            <person name="Welchert J."/>
            <person name="Wing R.A."/>
        </authorList>
    </citation>
    <scope>NUCLEOTIDE SEQUENCE [LARGE SCALE GENOMIC DNA]</scope>
</reference>
<feature type="compositionally biased region" description="Polar residues" evidence="1">
    <location>
        <begin position="9"/>
        <end position="24"/>
    </location>
</feature>
<dbReference type="PANTHER" id="PTHR20275:SF6">
    <property type="entry name" value="NAD KINASE 2, CHLOROPLASTIC"/>
    <property type="match status" value="1"/>
</dbReference>
<dbReference type="EnsemblPlants" id="OPUNC11G08890.5">
    <property type="protein sequence ID" value="OPUNC11G08890.5"/>
    <property type="gene ID" value="OPUNC11G08890"/>
</dbReference>
<proteinExistence type="predicted"/>
<dbReference type="InterPro" id="IPR017437">
    <property type="entry name" value="ATP-NAD_kinase_PpnK-typ_C"/>
</dbReference>
<sequence>MVTVDPRTSDASNSKGNSQFGSQKSTERNDAPYLERKKQIMLMEIWCCCLAFDVSNVLVEPDIHDIFARIPGYGFVHTFYTQIPDLLQWKSTARKLFDVLNEVVVDRGSNPYLSKIECYEHNHLITKIPDGARSNAWVSFDGKRRQQLSRGYSVQISMSQLPLPNVNESDQTGDFHSLIRCLNWKERLDQKTLYRLVLPCTCIALHIDTPFNRCHAQQWLINIQLHDY</sequence>
<dbReference type="Proteomes" id="UP000026962">
    <property type="component" value="Chromosome 11"/>
</dbReference>
<dbReference type="Gramene" id="OPUNC11G08890.3">
    <property type="protein sequence ID" value="OPUNC11G08890.3"/>
    <property type="gene ID" value="OPUNC11G08890"/>
</dbReference>
<dbReference type="GO" id="GO:0003951">
    <property type="term" value="F:NAD+ kinase activity"/>
    <property type="evidence" value="ECO:0007669"/>
    <property type="project" value="InterPro"/>
</dbReference>
<accession>A0A0E0MEM2</accession>
<dbReference type="SUPFAM" id="SSF111331">
    <property type="entry name" value="NAD kinase/diacylglycerol kinase-like"/>
    <property type="match status" value="1"/>
</dbReference>
<evidence type="ECO:0000256" key="1">
    <source>
        <dbReference type="SAM" id="MobiDB-lite"/>
    </source>
</evidence>
<name>A0A0E0MEM2_ORYPU</name>
<dbReference type="GO" id="GO:0006741">
    <property type="term" value="P:NADP+ biosynthetic process"/>
    <property type="evidence" value="ECO:0007669"/>
    <property type="project" value="TreeGrafter"/>
</dbReference>